<dbReference type="Gene3D" id="2.60.40.10">
    <property type="entry name" value="Immunoglobulins"/>
    <property type="match status" value="1"/>
</dbReference>
<dbReference type="InterPro" id="IPR000601">
    <property type="entry name" value="PKD_dom"/>
</dbReference>
<evidence type="ECO:0000313" key="2">
    <source>
        <dbReference type="EMBL" id="WZN39758.1"/>
    </source>
</evidence>
<reference evidence="3" key="1">
    <citation type="submission" date="2024-03" db="EMBL/GenBank/DDBJ databases">
        <title>Chitinophaga horti sp. nov., isolated from garden soil.</title>
        <authorList>
            <person name="Lee D.S."/>
            <person name="Han D.M."/>
            <person name="Baek J.H."/>
            <person name="Choi D.G."/>
            <person name="Jeon J.H."/>
            <person name="Jeon C.O."/>
        </authorList>
    </citation>
    <scope>NUCLEOTIDE SEQUENCE [LARGE SCALE GENOMIC DNA]</scope>
    <source>
        <strain evidence="3">GPA1</strain>
    </source>
</reference>
<dbReference type="Pfam" id="PF13585">
    <property type="entry name" value="CHU_C"/>
    <property type="match status" value="1"/>
</dbReference>
<dbReference type="EMBL" id="CP149822">
    <property type="protein sequence ID" value="WZN39758.1"/>
    <property type="molecule type" value="Genomic_DNA"/>
</dbReference>
<dbReference type="PROSITE" id="PS50093">
    <property type="entry name" value="PKD"/>
    <property type="match status" value="1"/>
</dbReference>
<dbReference type="InterPro" id="IPR013783">
    <property type="entry name" value="Ig-like_fold"/>
</dbReference>
<sequence length="644" mass="71983">MGKFVTLLILLVCFLIGDVNAYHIIGGEIFYRHLGINPASGLHRYRIIMKLYRDGNFVCGTRQGCLDYFENPVPFHIFTASGSRVGAPRLMTIAHTASIRDTLKNPCLAPQTVYLEVAFYESDVIELAAIPGGYYVSYQRCCRGEALTNIYNSEREGSNFVTWIPGTELRPHNNSAVFDIEEAPVICAGLPLRYNYRATDPDGDSLTYALCSALTGGNSRNNENVANPPPYNNTVSYIPPYSGANPMGGSPPLSIDNNGLITGTPDRAGQFVVSVCVTEWDRATRRMLGTHHKDILITVYNCATRITASTPSTLYHCNDSLGMRVPITNNSVAGFTSQFLWTFSDGTDTITDSRNVFYKTFADTGVFNLKLVVNPGLPCTDSTTGRIFNYPGLRSGFTVQGLCRENPVYFTDTSTYRNGVITYRQWDFGDPATDADTSNITSPLYRYANGDIYTIKLTLKTNRGCDATVTQNFRLYDVRPFAGNDTILARGQTLRLNGQGGEMYQWSPAHMLSDGNARDPLLTWNEEITLRLRVSNQQGCVGYDDINVKYYTGPEFYIPNAFSPNGDGVNDYFRFIPVGIREYQYFRIFNRWGELVYNSLDFRKGWDGYYKGRPAAVDTYLWILEGIDLHGVKISKKGTVTLLR</sequence>
<evidence type="ECO:0000259" key="1">
    <source>
        <dbReference type="PROSITE" id="PS50093"/>
    </source>
</evidence>
<gene>
    <name evidence="2" type="ORF">WJU16_17395</name>
</gene>
<protein>
    <submittedName>
        <fullName evidence="2">Gliding motility-associated C-terminal domain-containing protein</fullName>
    </submittedName>
</protein>
<organism evidence="2 3">
    <name type="scientific">Chitinophaga pollutisoli</name>
    <dbReference type="NCBI Taxonomy" id="3133966"/>
    <lineage>
        <taxon>Bacteria</taxon>
        <taxon>Pseudomonadati</taxon>
        <taxon>Bacteroidota</taxon>
        <taxon>Chitinophagia</taxon>
        <taxon>Chitinophagales</taxon>
        <taxon>Chitinophagaceae</taxon>
        <taxon>Chitinophaga</taxon>
    </lineage>
</organism>
<evidence type="ECO:0000313" key="3">
    <source>
        <dbReference type="Proteomes" id="UP001485459"/>
    </source>
</evidence>
<accession>A0ABZ2YJI0</accession>
<name>A0ABZ2YJI0_9BACT</name>
<feature type="domain" description="PKD" evidence="1">
    <location>
        <begin position="408"/>
        <end position="472"/>
    </location>
</feature>
<dbReference type="SUPFAM" id="SSF49299">
    <property type="entry name" value="PKD domain"/>
    <property type="match status" value="2"/>
</dbReference>
<keyword evidence="3" id="KW-1185">Reference proteome</keyword>
<dbReference type="Proteomes" id="UP001485459">
    <property type="component" value="Chromosome"/>
</dbReference>
<dbReference type="InterPro" id="IPR035986">
    <property type="entry name" value="PKD_dom_sf"/>
</dbReference>
<dbReference type="RefSeq" id="WP_341834730.1">
    <property type="nucleotide sequence ID" value="NZ_CP149822.1"/>
</dbReference>
<dbReference type="NCBIfam" id="TIGR04131">
    <property type="entry name" value="Bac_Flav_CTERM"/>
    <property type="match status" value="1"/>
</dbReference>
<dbReference type="InterPro" id="IPR026341">
    <property type="entry name" value="T9SS_type_B"/>
</dbReference>
<proteinExistence type="predicted"/>
<dbReference type="CDD" id="cd00146">
    <property type="entry name" value="PKD"/>
    <property type="match status" value="1"/>
</dbReference>